<gene>
    <name evidence="1" type="ORF">CTLFYP3_01914</name>
</gene>
<protein>
    <recommendedName>
        <fullName evidence="2">Methyltransferase type 11 domain-containing protein</fullName>
    </recommendedName>
</protein>
<proteinExistence type="predicted"/>
<dbReference type="InterPro" id="IPR029063">
    <property type="entry name" value="SAM-dependent_MTases_sf"/>
</dbReference>
<organism evidence="1">
    <name type="scientific">Clostridium tertium</name>
    <dbReference type="NCBI Taxonomy" id="1559"/>
    <lineage>
        <taxon>Bacteria</taxon>
        <taxon>Bacillati</taxon>
        <taxon>Bacillota</taxon>
        <taxon>Clostridia</taxon>
        <taxon>Eubacteriales</taxon>
        <taxon>Clostridiaceae</taxon>
        <taxon>Clostridium</taxon>
    </lineage>
</organism>
<evidence type="ECO:0000313" key="1">
    <source>
        <dbReference type="EMBL" id="VYU26831.1"/>
    </source>
</evidence>
<accession>A0A6N3DJ71</accession>
<dbReference type="Gene3D" id="3.40.50.150">
    <property type="entry name" value="Vaccinia Virus protein VP39"/>
    <property type="match status" value="1"/>
</dbReference>
<dbReference type="RefSeq" id="WP_156626377.1">
    <property type="nucleotide sequence ID" value="NZ_CACRTO010000019.1"/>
</dbReference>
<reference evidence="1" key="1">
    <citation type="submission" date="2019-11" db="EMBL/GenBank/DDBJ databases">
        <authorList>
            <person name="Feng L."/>
        </authorList>
    </citation>
    <scope>NUCLEOTIDE SEQUENCE</scope>
    <source>
        <strain evidence="1">CTertiumLFYP3</strain>
    </source>
</reference>
<dbReference type="EMBL" id="CACRTO010000019">
    <property type="protein sequence ID" value="VYU26831.1"/>
    <property type="molecule type" value="Genomic_DNA"/>
</dbReference>
<name>A0A6N3DJ71_9CLOT</name>
<dbReference type="AlphaFoldDB" id="A0A6N3DJ71"/>
<sequence>MGKTIVLNLSDIKFTGNILDVGENFGVIYNLSKEIMDEISVDYVSVNKEGELKENEYDTCTMFFSLSKMWNSFSRAKLIEEVGKYIKVGGEIYIWDINKEVRDMINNKIIAVMPSGKFKEFEFKNLNPIIKSNIEENKKLLEKSYEIEETKLWEDIHFIRGKKIKVT</sequence>
<evidence type="ECO:0008006" key="2">
    <source>
        <dbReference type="Google" id="ProtNLM"/>
    </source>
</evidence>